<comment type="function">
    <text evidence="10">Catalyzes the attachment of glutamate to tRNA(Glu) in a two-step reaction: glutamate is first activated by ATP to form Glu-AMP and then transferred to the acceptor end of tRNA(Glu).</text>
</comment>
<evidence type="ECO:0000256" key="5">
    <source>
        <dbReference type="ARBA" id="ARBA00022598"/>
    </source>
</evidence>
<dbReference type="SUPFAM" id="SSF52374">
    <property type="entry name" value="Nucleotidylyl transferase"/>
    <property type="match status" value="1"/>
</dbReference>
<organism evidence="13 14">
    <name type="scientific">Ehrlichia cf. muris str. EmCRT</name>
    <dbReference type="NCBI Taxonomy" id="1359167"/>
    <lineage>
        <taxon>Bacteria</taxon>
        <taxon>Pseudomonadati</taxon>
        <taxon>Pseudomonadota</taxon>
        <taxon>Alphaproteobacteria</taxon>
        <taxon>Rickettsiales</taxon>
        <taxon>Anaplasmataceae</taxon>
        <taxon>Ehrlichia</taxon>
    </lineage>
</organism>
<dbReference type="Pfam" id="PF00749">
    <property type="entry name" value="tRNA-synt_1c"/>
    <property type="match status" value="1"/>
</dbReference>
<reference evidence="13 14" key="1">
    <citation type="submission" date="2015-02" db="EMBL/GenBank/DDBJ databases">
        <title>Genome Sequencing of Rickettsiales.</title>
        <authorList>
            <person name="Daugherty S.C."/>
            <person name="Su Q."/>
            <person name="Abolude K."/>
            <person name="Beier-Sexton M."/>
            <person name="Carlyon J.A."/>
            <person name="Carter R."/>
            <person name="Day N.P."/>
            <person name="Dumler S.J."/>
            <person name="Dyachenko V."/>
            <person name="Godinez A."/>
            <person name="Kurtti T.J."/>
            <person name="Lichay M."/>
            <person name="Mullins K.E."/>
            <person name="Ott S."/>
            <person name="Pappas-Brown V."/>
            <person name="Paris D.H."/>
            <person name="Patel P."/>
            <person name="Richards A.L."/>
            <person name="Sadzewicz L."/>
            <person name="Sears K."/>
            <person name="Seidman D."/>
            <person name="Sengamalay N."/>
            <person name="Stenos J."/>
            <person name="Tallon L.J."/>
            <person name="Vincent G."/>
            <person name="Fraser C.M."/>
            <person name="Munderloh U."/>
            <person name="Dunning-Hotopp J.C."/>
        </authorList>
    </citation>
    <scope>NUCLEOTIDE SEQUENCE [LARGE SCALE GENOMIC DNA]</scope>
    <source>
        <strain evidence="13 14">EmCRT</strain>
    </source>
</reference>
<keyword evidence="4 10" id="KW-0963">Cytoplasm</keyword>
<comment type="subunit">
    <text evidence="3 10">Monomer.</text>
</comment>
<dbReference type="Proteomes" id="UP000033546">
    <property type="component" value="Unassembled WGS sequence"/>
</dbReference>
<dbReference type="CDD" id="cd00808">
    <property type="entry name" value="GluRS_core"/>
    <property type="match status" value="1"/>
</dbReference>
<dbReference type="InterPro" id="IPR004527">
    <property type="entry name" value="Glu-tRNA-ligase_bac/mito"/>
</dbReference>
<dbReference type="InterPro" id="IPR033910">
    <property type="entry name" value="GluRS_core"/>
</dbReference>
<dbReference type="PATRIC" id="fig|1359167.3.peg.225"/>
<gene>
    <name evidence="10" type="primary">gltX</name>
    <name evidence="13" type="ORF">EMUCRT_0233</name>
</gene>
<evidence type="ECO:0000256" key="4">
    <source>
        <dbReference type="ARBA" id="ARBA00022490"/>
    </source>
</evidence>
<dbReference type="InterPro" id="IPR045462">
    <property type="entry name" value="aa-tRNA-synth_I_cd-bd"/>
</dbReference>
<keyword evidence="8 10" id="KW-0648">Protein biosynthesis</keyword>
<dbReference type="InterPro" id="IPR020751">
    <property type="entry name" value="aa-tRNA-synth_I_codon-bd_sub2"/>
</dbReference>
<dbReference type="HAMAP" id="MF_00022">
    <property type="entry name" value="Glu_tRNA_synth_type1"/>
    <property type="match status" value="1"/>
</dbReference>
<feature type="domain" description="Glutamyl/glutaminyl-tRNA synthetase class Ib catalytic" evidence="11">
    <location>
        <begin position="4"/>
        <end position="305"/>
    </location>
</feature>
<comment type="similarity">
    <text evidence="2 10">Belongs to the class-I aminoacyl-tRNA synthetase family. Glutamate--tRNA ligase type 1 subfamily.</text>
</comment>
<evidence type="ECO:0000256" key="7">
    <source>
        <dbReference type="ARBA" id="ARBA00022840"/>
    </source>
</evidence>
<dbReference type="FunFam" id="3.40.50.620:FF:000007">
    <property type="entry name" value="Glutamate--tRNA ligase"/>
    <property type="match status" value="1"/>
</dbReference>
<evidence type="ECO:0000256" key="6">
    <source>
        <dbReference type="ARBA" id="ARBA00022741"/>
    </source>
</evidence>
<dbReference type="PRINTS" id="PR00987">
    <property type="entry name" value="TRNASYNTHGLU"/>
</dbReference>
<dbReference type="PANTHER" id="PTHR43311">
    <property type="entry name" value="GLUTAMATE--TRNA LIGASE"/>
    <property type="match status" value="1"/>
</dbReference>
<keyword evidence="5 10" id="KW-0436">Ligase</keyword>
<dbReference type="GO" id="GO:0000049">
    <property type="term" value="F:tRNA binding"/>
    <property type="evidence" value="ECO:0007669"/>
    <property type="project" value="InterPro"/>
</dbReference>
<protein>
    <recommendedName>
        <fullName evidence="10">Glutamate--tRNA ligase</fullName>
        <ecNumber evidence="10">6.1.1.17</ecNumber>
    </recommendedName>
    <alternativeName>
        <fullName evidence="10">Glutamyl-tRNA synthetase</fullName>
        <shortName evidence="10">GluRS</shortName>
    </alternativeName>
</protein>
<dbReference type="InterPro" id="IPR008925">
    <property type="entry name" value="aa_tRNA-synth_I_cd-bd_sf"/>
</dbReference>
<keyword evidence="7 10" id="KW-0067">ATP-binding</keyword>
<evidence type="ECO:0000259" key="12">
    <source>
        <dbReference type="Pfam" id="PF19269"/>
    </source>
</evidence>
<comment type="caution">
    <text evidence="13">The sequence shown here is derived from an EMBL/GenBank/DDBJ whole genome shotgun (WGS) entry which is preliminary data.</text>
</comment>
<feature type="short sequence motif" description="'KMSKS' region" evidence="10">
    <location>
        <begin position="238"/>
        <end position="242"/>
    </location>
</feature>
<dbReference type="Gene3D" id="3.40.50.620">
    <property type="entry name" value="HUPs"/>
    <property type="match status" value="1"/>
</dbReference>
<dbReference type="AlphaFoldDB" id="A0A0F3NDA7"/>
<dbReference type="EC" id="6.1.1.17" evidence="10"/>
<evidence type="ECO:0000256" key="3">
    <source>
        <dbReference type="ARBA" id="ARBA00011245"/>
    </source>
</evidence>
<evidence type="ECO:0000256" key="9">
    <source>
        <dbReference type="ARBA" id="ARBA00023146"/>
    </source>
</evidence>
<dbReference type="GO" id="GO:0005829">
    <property type="term" value="C:cytosol"/>
    <property type="evidence" value="ECO:0007669"/>
    <property type="project" value="TreeGrafter"/>
</dbReference>
<dbReference type="InterPro" id="IPR014729">
    <property type="entry name" value="Rossmann-like_a/b/a_fold"/>
</dbReference>
<dbReference type="Gene3D" id="1.10.10.350">
    <property type="match status" value="1"/>
</dbReference>
<dbReference type="EMBL" id="LANU01000001">
    <property type="protein sequence ID" value="KJV66043.1"/>
    <property type="molecule type" value="Genomic_DNA"/>
</dbReference>
<dbReference type="SUPFAM" id="SSF48163">
    <property type="entry name" value="An anticodon-binding domain of class I aminoacyl-tRNA synthetases"/>
    <property type="match status" value="1"/>
</dbReference>
<dbReference type="Pfam" id="PF19269">
    <property type="entry name" value="Anticodon_2"/>
    <property type="match status" value="1"/>
</dbReference>
<sequence>MSHKVITRFAPSPTGHLHLGSARTALFNWLYAKCNSGKFLLRIEDTDKKRSSQELIDSIINAMSWLKISYDEEMILQSKNISRHVEIANQLILNDKAYYCYCSEEEISQEKEEFSKKGLYYKHNCIWKNKNPPSNNLTRVIRLKSPTDGITSFNDKVYGNITVNNTQLDDMILLRSDNTPTYLLSVVVDDHDMNITHIIRGTDHLTNTARQLLIYNALEWNPPKFAHIPLIHDENGNKLSKRQQAIGIHEYKNLGILPDAIFNYLLRMGWSHKNDEIITVDQAIRWFSIEGIGQSPARLDNKKLEFLNNHYINITEDKVILNMIIPIIEEKIGYTINDVKKGYLLKGLNELKKRTKSLLNLANDSLFYVEDIPISIDQESSAIIKDYKHIFSILYDDLSKIPENEWNNSVLTSTIKNISQNLNIKISTIYHCLRASIIGRMNAPSIIGIMINFEQKECLQRIKYVQNIK</sequence>
<feature type="short sequence motif" description="'HIGH' region" evidence="10">
    <location>
        <begin position="11"/>
        <end position="21"/>
    </location>
</feature>
<name>A0A0F3NDA7_9RICK</name>
<evidence type="ECO:0000313" key="14">
    <source>
        <dbReference type="Proteomes" id="UP000033546"/>
    </source>
</evidence>
<comment type="subcellular location">
    <subcellularLocation>
        <location evidence="1 10">Cytoplasm</location>
    </subcellularLocation>
</comment>
<comment type="catalytic activity">
    <reaction evidence="10">
        <text>tRNA(Glu) + L-glutamate + ATP = L-glutamyl-tRNA(Glu) + AMP + diphosphate</text>
        <dbReference type="Rhea" id="RHEA:23540"/>
        <dbReference type="Rhea" id="RHEA-COMP:9663"/>
        <dbReference type="Rhea" id="RHEA-COMP:9680"/>
        <dbReference type="ChEBI" id="CHEBI:29985"/>
        <dbReference type="ChEBI" id="CHEBI:30616"/>
        <dbReference type="ChEBI" id="CHEBI:33019"/>
        <dbReference type="ChEBI" id="CHEBI:78442"/>
        <dbReference type="ChEBI" id="CHEBI:78520"/>
        <dbReference type="ChEBI" id="CHEBI:456215"/>
        <dbReference type="EC" id="6.1.1.17"/>
    </reaction>
</comment>
<evidence type="ECO:0000256" key="8">
    <source>
        <dbReference type="ARBA" id="ARBA00022917"/>
    </source>
</evidence>
<dbReference type="GO" id="GO:0004818">
    <property type="term" value="F:glutamate-tRNA ligase activity"/>
    <property type="evidence" value="ECO:0007669"/>
    <property type="project" value="UniProtKB-UniRule"/>
</dbReference>
<evidence type="ECO:0000256" key="10">
    <source>
        <dbReference type="HAMAP-Rule" id="MF_00022"/>
    </source>
</evidence>
<dbReference type="GO" id="GO:0006424">
    <property type="term" value="P:glutamyl-tRNA aminoacylation"/>
    <property type="evidence" value="ECO:0007669"/>
    <property type="project" value="UniProtKB-UniRule"/>
</dbReference>
<evidence type="ECO:0000256" key="1">
    <source>
        <dbReference type="ARBA" id="ARBA00004496"/>
    </source>
</evidence>
<dbReference type="GO" id="GO:0008270">
    <property type="term" value="F:zinc ion binding"/>
    <property type="evidence" value="ECO:0007669"/>
    <property type="project" value="InterPro"/>
</dbReference>
<comment type="caution">
    <text evidence="10">Lacks conserved residue(s) required for the propagation of feature annotation.</text>
</comment>
<evidence type="ECO:0000313" key="13">
    <source>
        <dbReference type="EMBL" id="KJV66043.1"/>
    </source>
</evidence>
<evidence type="ECO:0000259" key="11">
    <source>
        <dbReference type="Pfam" id="PF00749"/>
    </source>
</evidence>
<evidence type="ECO:0000256" key="2">
    <source>
        <dbReference type="ARBA" id="ARBA00007894"/>
    </source>
</evidence>
<dbReference type="RefSeq" id="WP_045804613.1">
    <property type="nucleotide sequence ID" value="NZ_LANU01000001.1"/>
</dbReference>
<dbReference type="InterPro" id="IPR000924">
    <property type="entry name" value="Glu/Gln-tRNA-synth"/>
</dbReference>
<keyword evidence="6 10" id="KW-0547">Nucleotide-binding</keyword>
<feature type="domain" description="Aminoacyl-tRNA synthetase class I anticodon-binding" evidence="12">
    <location>
        <begin position="337"/>
        <end position="464"/>
    </location>
</feature>
<dbReference type="NCBIfam" id="TIGR00464">
    <property type="entry name" value="gltX_bact"/>
    <property type="match status" value="1"/>
</dbReference>
<proteinExistence type="inferred from homology"/>
<feature type="binding site" evidence="10">
    <location>
        <position position="241"/>
    </location>
    <ligand>
        <name>ATP</name>
        <dbReference type="ChEBI" id="CHEBI:30616"/>
    </ligand>
</feature>
<accession>A0A0F3NDA7</accession>
<dbReference type="InterPro" id="IPR049940">
    <property type="entry name" value="GluQ/Sye"/>
</dbReference>
<dbReference type="GO" id="GO:0005524">
    <property type="term" value="F:ATP binding"/>
    <property type="evidence" value="ECO:0007669"/>
    <property type="project" value="UniProtKB-UniRule"/>
</dbReference>
<dbReference type="PANTHER" id="PTHR43311:SF2">
    <property type="entry name" value="GLUTAMATE--TRNA LIGASE, MITOCHONDRIAL-RELATED"/>
    <property type="match status" value="1"/>
</dbReference>
<keyword evidence="9 10" id="KW-0030">Aminoacyl-tRNA synthetase</keyword>
<dbReference type="InterPro" id="IPR020058">
    <property type="entry name" value="Glu/Gln-tRNA-synth_Ib_cat-dom"/>
</dbReference>